<gene>
    <name evidence="2" type="ORF">UFOPK2992_01420</name>
</gene>
<name>A0A6J6YMG0_9ZZZZ</name>
<accession>A0A6J6YMG0</accession>
<dbReference type="InterPro" id="IPR040198">
    <property type="entry name" value="Fido_containing"/>
</dbReference>
<dbReference type="AlphaFoldDB" id="A0A6J6YMG0"/>
<reference evidence="2" key="1">
    <citation type="submission" date="2020-05" db="EMBL/GenBank/DDBJ databases">
        <authorList>
            <person name="Chiriac C."/>
            <person name="Salcher M."/>
            <person name="Ghai R."/>
            <person name="Kavagutti S V."/>
        </authorList>
    </citation>
    <scope>NUCLEOTIDE SEQUENCE</scope>
</reference>
<evidence type="ECO:0000259" key="1">
    <source>
        <dbReference type="PROSITE" id="PS51459"/>
    </source>
</evidence>
<dbReference type="PANTHER" id="PTHR13504:SF38">
    <property type="entry name" value="FIDO DOMAIN-CONTAINING PROTEIN"/>
    <property type="match status" value="1"/>
</dbReference>
<evidence type="ECO:0000313" key="2">
    <source>
        <dbReference type="EMBL" id="CAB4808538.1"/>
    </source>
</evidence>
<dbReference type="Pfam" id="PF13784">
    <property type="entry name" value="Fic_N"/>
    <property type="match status" value="1"/>
</dbReference>
<feature type="domain" description="Fido" evidence="1">
    <location>
        <begin position="181"/>
        <end position="334"/>
    </location>
</feature>
<dbReference type="Pfam" id="PF02661">
    <property type="entry name" value="Fic"/>
    <property type="match status" value="1"/>
</dbReference>
<protein>
    <submittedName>
        <fullName evidence="2">Unannotated protein</fullName>
    </submittedName>
</protein>
<proteinExistence type="predicted"/>
<sequence length="436" mass="47861">MQAVLSDFVVLNLGVAGFGAEKVHLQRKFNFVSGHTIHFLSVDIHNFQAAAPGQVVPLRGHDPRFGEDYDHWAFCPDPLPVDIQLSQATWQLVGEGMLALGRLDQAGCQVPDAFVLRRGLVRREAQSTSALEGTVAPLEDVLEADPDDFDEDGQTAEVSEVLNYVRAAEYAYAWVGGDLPISLTLLLDVHNALVRSTKADGPQAGKIRTQQVVIGPPSTRVQDARFVPMPPGADLEASVRDLMTWIESRTPSQNVLVSAAMAHYQFETLHPFNDGNGRIGRLIIVLQLLRSGTLREALLTVSPWFEARRREYQDQLQRLSETGNWDAWVGFFATGIRSQAESTSKKVSDLLAYRDEVRALARSQGLRGVAIDIIETLITRPVFSISSIADVHRPITPQAVGAAVRRLVDQGVLVETTGAKYGRVFASPRVLSILQA</sequence>
<dbReference type="InterPro" id="IPR025758">
    <property type="entry name" value="Fic/DOC_N"/>
</dbReference>
<dbReference type="Gene3D" id="1.10.3290.10">
    <property type="entry name" value="Fido-like domain"/>
    <property type="match status" value="1"/>
</dbReference>
<dbReference type="EMBL" id="CAFAAI010000265">
    <property type="protein sequence ID" value="CAB4808538.1"/>
    <property type="molecule type" value="Genomic_DNA"/>
</dbReference>
<dbReference type="InterPro" id="IPR036597">
    <property type="entry name" value="Fido-like_dom_sf"/>
</dbReference>
<dbReference type="PANTHER" id="PTHR13504">
    <property type="entry name" value="FIDO DOMAIN-CONTAINING PROTEIN DDB_G0283145"/>
    <property type="match status" value="1"/>
</dbReference>
<dbReference type="PROSITE" id="PS51459">
    <property type="entry name" value="FIDO"/>
    <property type="match status" value="1"/>
</dbReference>
<organism evidence="2">
    <name type="scientific">freshwater metagenome</name>
    <dbReference type="NCBI Taxonomy" id="449393"/>
    <lineage>
        <taxon>unclassified sequences</taxon>
        <taxon>metagenomes</taxon>
        <taxon>ecological metagenomes</taxon>
    </lineage>
</organism>
<dbReference type="InterPro" id="IPR003812">
    <property type="entry name" value="Fido"/>
</dbReference>
<dbReference type="SUPFAM" id="SSF140931">
    <property type="entry name" value="Fic-like"/>
    <property type="match status" value="1"/>
</dbReference>